<dbReference type="AlphaFoldDB" id="E9IML0"/>
<dbReference type="InterPro" id="IPR036005">
    <property type="entry name" value="Creatinase/aminopeptidase-like"/>
</dbReference>
<evidence type="ECO:0000313" key="2">
    <source>
        <dbReference type="EMBL" id="EFZ18191.1"/>
    </source>
</evidence>
<organism>
    <name type="scientific">Solenopsis invicta</name>
    <name type="common">Red imported fire ant</name>
    <name type="synonym">Solenopsis wagneri</name>
    <dbReference type="NCBI Taxonomy" id="13686"/>
    <lineage>
        <taxon>Eukaryota</taxon>
        <taxon>Metazoa</taxon>
        <taxon>Ecdysozoa</taxon>
        <taxon>Arthropoda</taxon>
        <taxon>Hexapoda</taxon>
        <taxon>Insecta</taxon>
        <taxon>Pterygota</taxon>
        <taxon>Neoptera</taxon>
        <taxon>Endopterygota</taxon>
        <taxon>Hymenoptera</taxon>
        <taxon>Apocrita</taxon>
        <taxon>Aculeata</taxon>
        <taxon>Formicoidea</taxon>
        <taxon>Formicidae</taxon>
        <taxon>Myrmicinae</taxon>
        <taxon>Solenopsis</taxon>
    </lineage>
</organism>
<dbReference type="SUPFAM" id="SSF55920">
    <property type="entry name" value="Creatinase/aminopeptidase"/>
    <property type="match status" value="1"/>
</dbReference>
<evidence type="ECO:0000259" key="1">
    <source>
        <dbReference type="Pfam" id="PF00557"/>
    </source>
</evidence>
<accession>E9IML0</accession>
<proteinExistence type="predicted"/>
<name>E9IML0_SOLIN</name>
<dbReference type="HOGENOM" id="CLU_1808626_0_0_1"/>
<reference evidence="2" key="1">
    <citation type="journal article" date="2011" name="Proc. Natl. Acad. Sci. U.S.A.">
        <title>The genome of the fire ant Solenopsis invicta.</title>
        <authorList>
            <person name="Wurm Y."/>
            <person name="Wang J."/>
            <person name="Riba-Grognuz O."/>
            <person name="Corona M."/>
            <person name="Nygaard S."/>
            <person name="Hunt B.G."/>
            <person name="Ingram K.K."/>
            <person name="Falquet L."/>
            <person name="Nipitwattanaphon M."/>
            <person name="Gotzek D."/>
            <person name="Dijkstra M.B."/>
            <person name="Oettler J."/>
            <person name="Comtesse F."/>
            <person name="Shih C.J."/>
            <person name="Wu W.J."/>
            <person name="Yang C.C."/>
            <person name="Thomas J."/>
            <person name="Beaudoing E."/>
            <person name="Pradervand S."/>
            <person name="Flegel V."/>
            <person name="Cook E.D."/>
            <person name="Fabbretti R."/>
            <person name="Stockinger H."/>
            <person name="Long L."/>
            <person name="Farmerie W.G."/>
            <person name="Oakey J."/>
            <person name="Boomsma J.J."/>
            <person name="Pamilo P."/>
            <person name="Yi S.V."/>
            <person name="Heinze J."/>
            <person name="Goodisman M.A."/>
            <person name="Farinelli L."/>
            <person name="Harshman K."/>
            <person name="Hulo N."/>
            <person name="Cerutti L."/>
            <person name="Xenarios I."/>
            <person name="Shoemaker D."/>
            <person name="Keller L."/>
        </authorList>
    </citation>
    <scope>NUCLEOTIDE SEQUENCE [LARGE SCALE GENOMIC DNA]</scope>
</reference>
<gene>
    <name evidence="2" type="ORF">SINV_11915</name>
</gene>
<protein>
    <recommendedName>
        <fullName evidence="1">Peptidase M24 domain-containing protein</fullName>
    </recommendedName>
</protein>
<dbReference type="PANTHER" id="PTHR43330:SF8">
    <property type="entry name" value="METHIONINE AMINOPEPTIDASE 1D, MITOCHONDRIAL"/>
    <property type="match status" value="1"/>
</dbReference>
<feature type="non-terminal residue" evidence="2">
    <location>
        <position position="143"/>
    </location>
</feature>
<dbReference type="Pfam" id="PF00557">
    <property type="entry name" value="Peptidase_M24"/>
    <property type="match status" value="1"/>
</dbReference>
<dbReference type="EMBL" id="GL764207">
    <property type="protein sequence ID" value="EFZ18191.1"/>
    <property type="molecule type" value="Genomic_DNA"/>
</dbReference>
<dbReference type="PANTHER" id="PTHR43330">
    <property type="entry name" value="METHIONINE AMINOPEPTIDASE"/>
    <property type="match status" value="1"/>
</dbReference>
<dbReference type="Gene3D" id="3.90.230.10">
    <property type="entry name" value="Creatinase/methionine aminopeptidase superfamily"/>
    <property type="match status" value="1"/>
</dbReference>
<dbReference type="GO" id="GO:0070006">
    <property type="term" value="F:metalloaminopeptidase activity"/>
    <property type="evidence" value="ECO:0007669"/>
    <property type="project" value="TreeGrafter"/>
</dbReference>
<sequence length="143" mass="16525">MRHWKPLQEGDIFNVDITVYLNGYLGDCSVMFQVGKVDSEGKRLVTITDLCLKSAIEICKSNEYFCNIGNNLYTIKNLNLKTTNKHNLNVIPAHLGCGIGTYFHGAPDIYHFVKEQRRLKFWKMDRKFVLLIILGQLKLNIQF</sequence>
<dbReference type="InterPro" id="IPR000994">
    <property type="entry name" value="Pept_M24"/>
</dbReference>
<feature type="domain" description="Peptidase M24" evidence="1">
    <location>
        <begin position="5"/>
        <end position="119"/>
    </location>
</feature>